<organism evidence="1 2">
    <name type="scientific">Inconstantimicrobium mannanitabidum</name>
    <dbReference type="NCBI Taxonomy" id="1604901"/>
    <lineage>
        <taxon>Bacteria</taxon>
        <taxon>Bacillati</taxon>
        <taxon>Bacillota</taxon>
        <taxon>Clostridia</taxon>
        <taxon>Eubacteriales</taxon>
        <taxon>Clostridiaceae</taxon>
        <taxon>Inconstantimicrobium</taxon>
    </lineage>
</organism>
<comment type="caution">
    <text evidence="1">The sequence shown here is derived from an EMBL/GenBank/DDBJ whole genome shotgun (WGS) entry which is preliminary data.</text>
</comment>
<protein>
    <submittedName>
        <fullName evidence="1">Fumarate hydratase</fullName>
    </submittedName>
</protein>
<gene>
    <name evidence="1" type="ORF">rsdtw13_41230</name>
</gene>
<evidence type="ECO:0000313" key="1">
    <source>
        <dbReference type="EMBL" id="GKX68865.1"/>
    </source>
</evidence>
<evidence type="ECO:0000313" key="2">
    <source>
        <dbReference type="Proteomes" id="UP001058074"/>
    </source>
</evidence>
<name>A0ACB5RID6_9CLOT</name>
<reference evidence="1" key="1">
    <citation type="journal article" date="2025" name="Int. J. Syst. Evol. Microbiol.">
        <title>Inconstantimicrobium mannanitabidum sp. nov., a novel member of the family Clostridiaceae isolated from anoxic soil under the treatment of reductive soil disinfestation.</title>
        <authorList>
            <person name="Ueki A."/>
            <person name="Tonouchi A."/>
            <person name="Honma S."/>
            <person name="Kaku N."/>
            <person name="Ueki K."/>
        </authorList>
    </citation>
    <scope>NUCLEOTIDE SEQUENCE</scope>
    <source>
        <strain evidence="1">TW13</strain>
    </source>
</reference>
<accession>A0ACB5RID6</accession>
<sequence>MVKKLQTPLTEAKTQTLKAGDKVLLSGYIYTGRDAAHKRLKELLDKGERLPFDVQDATIYYVGPTPAKEGNVIGSAGPTTSYRMDAYAPALIDKGLKGMIGKGKRNDEVIQAIIRNKGVYFGAIGGAAALIASCIKESQVIAYDDLGTEAVRKLYVEDMPLVVIIDSEGNNLYEIGKKTYLESFVDG</sequence>
<keyword evidence="2" id="KW-1185">Reference proteome</keyword>
<dbReference type="Proteomes" id="UP001058074">
    <property type="component" value="Unassembled WGS sequence"/>
</dbReference>
<dbReference type="EMBL" id="BROD01000001">
    <property type="protein sequence ID" value="GKX68865.1"/>
    <property type="molecule type" value="Genomic_DNA"/>
</dbReference>
<proteinExistence type="predicted"/>